<gene>
    <name evidence="10" type="ORF">GEV33_005050</name>
</gene>
<dbReference type="Pfam" id="PF00098">
    <property type="entry name" value="zf-CCHC"/>
    <property type="match status" value="1"/>
</dbReference>
<feature type="region of interest" description="Disordered" evidence="7">
    <location>
        <begin position="1"/>
        <end position="59"/>
    </location>
</feature>
<evidence type="ECO:0000256" key="5">
    <source>
        <dbReference type="ARBA" id="ARBA00022801"/>
    </source>
</evidence>
<dbReference type="GO" id="GO:0008270">
    <property type="term" value="F:zinc ion binding"/>
    <property type="evidence" value="ECO:0007669"/>
    <property type="project" value="UniProtKB-KW"/>
</dbReference>
<evidence type="ECO:0000259" key="8">
    <source>
        <dbReference type="PROSITE" id="PS50158"/>
    </source>
</evidence>
<dbReference type="PROSITE" id="PS00141">
    <property type="entry name" value="ASP_PROTEASE"/>
    <property type="match status" value="1"/>
</dbReference>
<comment type="caution">
    <text evidence="10">The sequence shown here is derived from an EMBL/GenBank/DDBJ whole genome shotgun (WGS) entry which is preliminary data.</text>
</comment>
<dbReference type="GO" id="GO:0004190">
    <property type="term" value="F:aspartic-type endopeptidase activity"/>
    <property type="evidence" value="ECO:0007669"/>
    <property type="project" value="InterPro"/>
</dbReference>
<evidence type="ECO:0000313" key="10">
    <source>
        <dbReference type="EMBL" id="KAH0817741.1"/>
    </source>
</evidence>
<dbReference type="Pfam" id="PF13975">
    <property type="entry name" value="gag-asp_proteas"/>
    <property type="match status" value="1"/>
</dbReference>
<dbReference type="AlphaFoldDB" id="A0A8J6HM83"/>
<dbReference type="GO" id="GO:0016779">
    <property type="term" value="F:nucleotidyltransferase activity"/>
    <property type="evidence" value="ECO:0007669"/>
    <property type="project" value="UniProtKB-KW"/>
</dbReference>
<reference evidence="10" key="1">
    <citation type="journal article" date="2020" name="J Insects Food Feed">
        <title>The yellow mealworm (Tenebrio molitor) genome: a resource for the emerging insects as food and feed industry.</title>
        <authorList>
            <person name="Eriksson T."/>
            <person name="Andere A."/>
            <person name="Kelstrup H."/>
            <person name="Emery V."/>
            <person name="Picard C."/>
        </authorList>
    </citation>
    <scope>NUCLEOTIDE SEQUENCE</scope>
    <source>
        <strain evidence="10">Stoneville</strain>
        <tissue evidence="10">Whole head</tissue>
    </source>
</reference>
<dbReference type="InterPro" id="IPR021109">
    <property type="entry name" value="Peptidase_aspartic_dom_sf"/>
</dbReference>
<reference evidence="10" key="2">
    <citation type="submission" date="2021-08" db="EMBL/GenBank/DDBJ databases">
        <authorList>
            <person name="Eriksson T."/>
        </authorList>
    </citation>
    <scope>NUCLEOTIDE SEQUENCE</scope>
    <source>
        <strain evidence="10">Stoneville</strain>
        <tissue evidence="10">Whole head</tissue>
    </source>
</reference>
<feature type="compositionally biased region" description="Low complexity" evidence="7">
    <location>
        <begin position="28"/>
        <end position="57"/>
    </location>
</feature>
<dbReference type="SUPFAM" id="SSF56672">
    <property type="entry name" value="DNA/RNA polymerases"/>
    <property type="match status" value="1"/>
</dbReference>
<dbReference type="Proteomes" id="UP000719412">
    <property type="component" value="Unassembled WGS sequence"/>
</dbReference>
<keyword evidence="3" id="KW-0540">Nuclease</keyword>
<dbReference type="PANTHER" id="PTHR37984">
    <property type="entry name" value="PROTEIN CBG26694"/>
    <property type="match status" value="1"/>
</dbReference>
<dbReference type="InterPro" id="IPR043502">
    <property type="entry name" value="DNA/RNA_pol_sf"/>
</dbReference>
<evidence type="ECO:0000256" key="3">
    <source>
        <dbReference type="ARBA" id="ARBA00022722"/>
    </source>
</evidence>
<dbReference type="SUPFAM" id="SSF57756">
    <property type="entry name" value="Retrovirus zinc finger-like domains"/>
    <property type="match status" value="1"/>
</dbReference>
<keyword evidence="6" id="KW-0863">Zinc-finger</keyword>
<dbReference type="Pfam" id="PF00078">
    <property type="entry name" value="RVT_1"/>
    <property type="match status" value="1"/>
</dbReference>
<keyword evidence="4" id="KW-0255">Endonuclease</keyword>
<feature type="domain" description="CCHC-type" evidence="8">
    <location>
        <begin position="283"/>
        <end position="298"/>
    </location>
</feature>
<sequence length="652" mass="73443">MVKRKLARSSKTKKSSRKSKRRSRRRSSSSSSSTSAASSSTTTTVTSSSTSSSSTTAKKLRRQLKDLKGEVNRLKSTRSTAAHPGDECLIPIFDPARDDARIEHWVERVDSLAERYRWDDDTIVRMIASRLKGNARQWYDEQTRSDATWAHIRNDFVAQFRKSVPFSKLLKEAANYETTAGQTLGDYCFQKLSKLRALQLQIPEECLVDAVIGGITDPNIARTVRSARYTDANSLYCYLNTMGEMPRNSHSSRTIEDVTHKPSTSGRDNFHQKSHEQNVTPVCYNCGMSGHFARKCRKPRRECTKCHKLGHTVDKCRVKDKHFKKPTTEVARVNAIDQTTHAVNIFMKTAYVNGSKIQCLIDSGSSHTLIRASVIKTFAIQTKQSPEIILKGFAGTGVSSNTRALLRIRIMEAVADVNVIVVSDTNLKYQMIVGRDFLDQPQIIMVKKQKALIFRSLPVLDEGSINIIDVLNTDVENNLKIHNLNFGDLKHDDKSKIAKLLNEFSDCISTSFKTLGKTQTVSLNITCNSDNPVFCHPYRLAESQKTILRDIISELLDNKIIRESRSSYASPITLVPKKPSGVRLCIDYRRLNAITVRDRYPLPLIEEQIDKLGRNKYFTALDLASGFYQVPDILSSCECLLAYAMRQPHSSA</sequence>
<dbReference type="PROSITE" id="PS50175">
    <property type="entry name" value="ASP_PROT_RETROV"/>
    <property type="match status" value="1"/>
</dbReference>
<evidence type="ECO:0000256" key="4">
    <source>
        <dbReference type="ARBA" id="ARBA00022759"/>
    </source>
</evidence>
<dbReference type="GO" id="GO:0071897">
    <property type="term" value="P:DNA biosynthetic process"/>
    <property type="evidence" value="ECO:0007669"/>
    <property type="project" value="UniProtKB-ARBA"/>
</dbReference>
<dbReference type="GO" id="GO:0003676">
    <property type="term" value="F:nucleic acid binding"/>
    <property type="evidence" value="ECO:0007669"/>
    <property type="project" value="InterPro"/>
</dbReference>
<evidence type="ECO:0000256" key="7">
    <source>
        <dbReference type="SAM" id="MobiDB-lite"/>
    </source>
</evidence>
<keyword evidence="6" id="KW-0862">Zinc</keyword>
<dbReference type="InterPro" id="IPR001878">
    <property type="entry name" value="Znf_CCHC"/>
</dbReference>
<evidence type="ECO:0000259" key="9">
    <source>
        <dbReference type="PROSITE" id="PS50175"/>
    </source>
</evidence>
<dbReference type="PANTHER" id="PTHR37984:SF5">
    <property type="entry name" value="PROTEIN NYNRIN-LIKE"/>
    <property type="match status" value="1"/>
</dbReference>
<name>A0A8J6HM83_TENMO</name>
<dbReference type="SUPFAM" id="SSF50630">
    <property type="entry name" value="Acid proteases"/>
    <property type="match status" value="1"/>
</dbReference>
<dbReference type="InterPro" id="IPR036875">
    <property type="entry name" value="Znf_CCHC_sf"/>
</dbReference>
<dbReference type="InterPro" id="IPR001969">
    <property type="entry name" value="Aspartic_peptidase_AS"/>
</dbReference>
<dbReference type="GO" id="GO:0004519">
    <property type="term" value="F:endonuclease activity"/>
    <property type="evidence" value="ECO:0007669"/>
    <property type="project" value="UniProtKB-KW"/>
</dbReference>
<dbReference type="InterPro" id="IPR050951">
    <property type="entry name" value="Retrovirus_Pol_polyprotein"/>
</dbReference>
<feature type="domain" description="Peptidase A2" evidence="9">
    <location>
        <begin position="357"/>
        <end position="437"/>
    </location>
</feature>
<dbReference type="GO" id="GO:0006508">
    <property type="term" value="P:proteolysis"/>
    <property type="evidence" value="ECO:0007669"/>
    <property type="project" value="InterPro"/>
</dbReference>
<dbReference type="EMBL" id="JABDTM020018908">
    <property type="protein sequence ID" value="KAH0817741.1"/>
    <property type="molecule type" value="Genomic_DNA"/>
</dbReference>
<keyword evidence="6" id="KW-0479">Metal-binding</keyword>
<dbReference type="PROSITE" id="PS50158">
    <property type="entry name" value="ZF_CCHC"/>
    <property type="match status" value="1"/>
</dbReference>
<feature type="region of interest" description="Disordered" evidence="7">
    <location>
        <begin position="248"/>
        <end position="272"/>
    </location>
</feature>
<dbReference type="SMART" id="SM00343">
    <property type="entry name" value="ZnF_C2HC"/>
    <property type="match status" value="2"/>
</dbReference>
<evidence type="ECO:0000256" key="2">
    <source>
        <dbReference type="ARBA" id="ARBA00022695"/>
    </source>
</evidence>
<keyword evidence="5" id="KW-0378">Hydrolase</keyword>
<evidence type="ECO:0008006" key="12">
    <source>
        <dbReference type="Google" id="ProtNLM"/>
    </source>
</evidence>
<dbReference type="Gene3D" id="3.10.10.10">
    <property type="entry name" value="HIV Type 1 Reverse Transcriptase, subunit A, domain 1"/>
    <property type="match status" value="1"/>
</dbReference>
<dbReference type="InterPro" id="IPR001995">
    <property type="entry name" value="Peptidase_A2_cat"/>
</dbReference>
<dbReference type="InterPro" id="IPR000477">
    <property type="entry name" value="RT_dom"/>
</dbReference>
<dbReference type="Gene3D" id="2.40.70.10">
    <property type="entry name" value="Acid Proteases"/>
    <property type="match status" value="1"/>
</dbReference>
<keyword evidence="1" id="KW-0808">Transferase</keyword>
<evidence type="ECO:0000256" key="6">
    <source>
        <dbReference type="PROSITE-ProRule" id="PRU00047"/>
    </source>
</evidence>
<proteinExistence type="predicted"/>
<dbReference type="Gene3D" id="4.10.60.10">
    <property type="entry name" value="Zinc finger, CCHC-type"/>
    <property type="match status" value="1"/>
</dbReference>
<feature type="compositionally biased region" description="Basic residues" evidence="7">
    <location>
        <begin position="1"/>
        <end position="27"/>
    </location>
</feature>
<keyword evidence="2" id="KW-0548">Nucleotidyltransferase</keyword>
<dbReference type="CDD" id="cd01647">
    <property type="entry name" value="RT_LTR"/>
    <property type="match status" value="1"/>
</dbReference>
<evidence type="ECO:0000256" key="1">
    <source>
        <dbReference type="ARBA" id="ARBA00022679"/>
    </source>
</evidence>
<organism evidence="10 11">
    <name type="scientific">Tenebrio molitor</name>
    <name type="common">Yellow mealworm beetle</name>
    <dbReference type="NCBI Taxonomy" id="7067"/>
    <lineage>
        <taxon>Eukaryota</taxon>
        <taxon>Metazoa</taxon>
        <taxon>Ecdysozoa</taxon>
        <taxon>Arthropoda</taxon>
        <taxon>Hexapoda</taxon>
        <taxon>Insecta</taxon>
        <taxon>Pterygota</taxon>
        <taxon>Neoptera</taxon>
        <taxon>Endopterygota</taxon>
        <taxon>Coleoptera</taxon>
        <taxon>Polyphaga</taxon>
        <taxon>Cucujiformia</taxon>
        <taxon>Tenebrionidae</taxon>
        <taxon>Tenebrio</taxon>
    </lineage>
</organism>
<keyword evidence="11" id="KW-1185">Reference proteome</keyword>
<accession>A0A8J6HM83</accession>
<evidence type="ECO:0000313" key="11">
    <source>
        <dbReference type="Proteomes" id="UP000719412"/>
    </source>
</evidence>
<dbReference type="CDD" id="cd00303">
    <property type="entry name" value="retropepsin_like"/>
    <property type="match status" value="1"/>
</dbReference>
<protein>
    <recommendedName>
        <fullName evidence="12">CCHC-type domain-containing protein</fullName>
    </recommendedName>
</protein>